<proteinExistence type="predicted"/>
<evidence type="ECO:0000313" key="1">
    <source>
        <dbReference type="EMBL" id="KAF4408811.1"/>
    </source>
</evidence>
<dbReference type="InterPro" id="IPR023606">
    <property type="entry name" value="CoA-Trfase_III_dom_1_sf"/>
</dbReference>
<organism evidence="1 2">
    <name type="scientific">Streptomyces lycii</name>
    <dbReference type="NCBI Taxonomy" id="2654337"/>
    <lineage>
        <taxon>Bacteria</taxon>
        <taxon>Bacillati</taxon>
        <taxon>Actinomycetota</taxon>
        <taxon>Actinomycetes</taxon>
        <taxon>Kitasatosporales</taxon>
        <taxon>Streptomycetaceae</taxon>
        <taxon>Streptomyces</taxon>
    </lineage>
</organism>
<gene>
    <name evidence="1" type="ORF">GCU69_12235</name>
</gene>
<dbReference type="PANTHER" id="PTHR48228:SF4">
    <property type="entry name" value="BLR3030 PROTEIN"/>
    <property type="match status" value="1"/>
</dbReference>
<sequence length="468" mass="48482">MEPTCDAATAHAWTALGGRGDPAAHVAHDEVRGALPARLPVRELARATVGACSLAAAELLALRNGGPVPPVRVHEGAVATAFVSERHLRIDGRAPRSFAPLSGFWRASDGWVRTHANYPHHRARLLAALGIPDHGGGSAADRGLTERFAQELASRPAWTVQETVHAAGGLAVAVAPAPGPAVAAGTRPPLVERLPVPPAAGPAGSRTLRPAPLPAEGVRVLDLTRVIAGPVATRTLALLGADVLRVDSPRLPEDPDAHADTGAGKRSTLLDLAAPAGRRAFEALLDSADVVVTGYRPGSLDPLGLSPEELLERRPDLVVAQLRAWDPAGPWADRRGFDSLVQAATGIAAIEAAPDGTPGVLPAQALDHGTGYLLAGAVLRALSDRHSGGGGHLLRLSLAGTASWLLHGITPAPPPAGVEPCSAGPWLARTASPYGILRHALPPVHYQGAPANWARPPSRWGTDEPRWL</sequence>
<dbReference type="Gene3D" id="3.40.50.10540">
    <property type="entry name" value="Crotonobetainyl-coa:carnitine coa-transferase, domain 1"/>
    <property type="match status" value="1"/>
</dbReference>
<name>A0ABQ7FIL6_9ACTN</name>
<dbReference type="PANTHER" id="PTHR48228">
    <property type="entry name" value="SUCCINYL-COA--D-CITRAMALATE COA-TRANSFERASE"/>
    <property type="match status" value="1"/>
</dbReference>
<protein>
    <submittedName>
        <fullName evidence="1">Carnitine dehydratase</fullName>
    </submittedName>
</protein>
<keyword evidence="2" id="KW-1185">Reference proteome</keyword>
<dbReference type="RefSeq" id="WP_156206007.1">
    <property type="nucleotide sequence ID" value="NZ_WHPN01000262.1"/>
</dbReference>
<reference evidence="1 2" key="1">
    <citation type="submission" date="2019-10" db="EMBL/GenBank/DDBJ databases">
        <title>Streptomyces tenebrisbrunneis sp.nov., an endogenous actinomycete isolated from of Lycium ruthenicum.</title>
        <authorList>
            <person name="Ma L."/>
        </authorList>
    </citation>
    <scope>NUCLEOTIDE SEQUENCE [LARGE SCALE GENOMIC DNA]</scope>
    <source>
        <strain evidence="1 2">TRM 66187</strain>
    </source>
</reference>
<dbReference type="Pfam" id="PF02515">
    <property type="entry name" value="CoA_transf_3"/>
    <property type="match status" value="1"/>
</dbReference>
<dbReference type="SUPFAM" id="SSF89796">
    <property type="entry name" value="CoA-transferase family III (CaiB/BaiF)"/>
    <property type="match status" value="2"/>
</dbReference>
<comment type="caution">
    <text evidence="1">The sequence shown here is derived from an EMBL/GenBank/DDBJ whole genome shotgun (WGS) entry which is preliminary data.</text>
</comment>
<dbReference type="InterPro" id="IPR050509">
    <property type="entry name" value="CoA-transferase_III"/>
</dbReference>
<dbReference type="Proteomes" id="UP000621266">
    <property type="component" value="Unassembled WGS sequence"/>
</dbReference>
<evidence type="ECO:0000313" key="2">
    <source>
        <dbReference type="Proteomes" id="UP000621266"/>
    </source>
</evidence>
<dbReference type="InterPro" id="IPR003673">
    <property type="entry name" value="CoA-Trfase_fam_III"/>
</dbReference>
<accession>A0ABQ7FIL6</accession>
<dbReference type="EMBL" id="WHPN01000262">
    <property type="protein sequence ID" value="KAF4408811.1"/>
    <property type="molecule type" value="Genomic_DNA"/>
</dbReference>